<evidence type="ECO:0000313" key="2">
    <source>
        <dbReference type="Proteomes" id="UP001239111"/>
    </source>
</evidence>
<keyword evidence="2" id="KW-1185">Reference proteome</keyword>
<proteinExistence type="predicted"/>
<protein>
    <submittedName>
        <fullName evidence="1">Uncharacterized protein</fullName>
    </submittedName>
</protein>
<accession>A0ACC2P9P3</accession>
<dbReference type="Proteomes" id="UP001239111">
    <property type="component" value="Chromosome 2"/>
</dbReference>
<organism evidence="1 2">
    <name type="scientific">Eretmocerus hayati</name>
    <dbReference type="NCBI Taxonomy" id="131215"/>
    <lineage>
        <taxon>Eukaryota</taxon>
        <taxon>Metazoa</taxon>
        <taxon>Ecdysozoa</taxon>
        <taxon>Arthropoda</taxon>
        <taxon>Hexapoda</taxon>
        <taxon>Insecta</taxon>
        <taxon>Pterygota</taxon>
        <taxon>Neoptera</taxon>
        <taxon>Endopterygota</taxon>
        <taxon>Hymenoptera</taxon>
        <taxon>Apocrita</taxon>
        <taxon>Proctotrupomorpha</taxon>
        <taxon>Chalcidoidea</taxon>
        <taxon>Aphelinidae</taxon>
        <taxon>Aphelininae</taxon>
        <taxon>Eretmocerus</taxon>
    </lineage>
</organism>
<reference evidence="1" key="1">
    <citation type="submission" date="2023-04" db="EMBL/GenBank/DDBJ databases">
        <title>A chromosome-level genome assembly of the parasitoid wasp Eretmocerus hayati.</title>
        <authorList>
            <person name="Zhong Y."/>
            <person name="Liu S."/>
            <person name="Liu Y."/>
        </authorList>
    </citation>
    <scope>NUCLEOTIDE SEQUENCE</scope>
    <source>
        <strain evidence="1">ZJU_SS_LIU_2023</strain>
    </source>
</reference>
<gene>
    <name evidence="1" type="ORF">QAD02_016107</name>
</gene>
<name>A0ACC2P9P3_9HYME</name>
<evidence type="ECO:0000313" key="1">
    <source>
        <dbReference type="EMBL" id="KAJ8680320.1"/>
    </source>
</evidence>
<dbReference type="EMBL" id="CM056742">
    <property type="protein sequence ID" value="KAJ8680320.1"/>
    <property type="molecule type" value="Genomic_DNA"/>
</dbReference>
<sequence length="197" mass="22227">MVLLTAGILILTLGFATADVASDFKAAKIDPDIIDDAPNELIEVKYGDKEIKLGTEITPTEAKNIPEVHYKHEGGVLYTLVMTDPDTKVKGYNREWQHWVVGNIPEDKVGKGENITYYFGPAPPKDTGLHRYVFLLYKQNQGAITFDEPRVVETDKRRNRFSVKKLAQKYNLEGPIAGNYMKAKYDDYVKIAHASLH</sequence>
<comment type="caution">
    <text evidence="1">The sequence shown here is derived from an EMBL/GenBank/DDBJ whole genome shotgun (WGS) entry which is preliminary data.</text>
</comment>